<proteinExistence type="predicted"/>
<dbReference type="Pfam" id="PF07963">
    <property type="entry name" value="N_methyl"/>
    <property type="match status" value="1"/>
</dbReference>
<dbReference type="AlphaFoldDB" id="A0A5B9QAR7"/>
<organism evidence="2 3">
    <name type="scientific">Bythopirellula goksoeyrii</name>
    <dbReference type="NCBI Taxonomy" id="1400387"/>
    <lineage>
        <taxon>Bacteria</taxon>
        <taxon>Pseudomonadati</taxon>
        <taxon>Planctomycetota</taxon>
        <taxon>Planctomycetia</taxon>
        <taxon>Pirellulales</taxon>
        <taxon>Lacipirellulaceae</taxon>
        <taxon>Bythopirellula</taxon>
    </lineage>
</organism>
<dbReference type="PANTHER" id="PTHR30093:SF2">
    <property type="entry name" value="TYPE II SECRETION SYSTEM PROTEIN H"/>
    <property type="match status" value="1"/>
</dbReference>
<dbReference type="InterPro" id="IPR045584">
    <property type="entry name" value="Pilin-like"/>
</dbReference>
<evidence type="ECO:0000313" key="2">
    <source>
        <dbReference type="EMBL" id="QEG33986.1"/>
    </source>
</evidence>
<name>A0A5B9QAR7_9BACT</name>
<dbReference type="InterPro" id="IPR027558">
    <property type="entry name" value="Pre_pil_HX9DG_C"/>
</dbReference>
<evidence type="ECO:0000259" key="1">
    <source>
        <dbReference type="Pfam" id="PF07596"/>
    </source>
</evidence>
<gene>
    <name evidence="2" type="primary">xcpT_3</name>
    <name evidence="2" type="ORF">Pr1d_12570</name>
</gene>
<evidence type="ECO:0000313" key="3">
    <source>
        <dbReference type="Proteomes" id="UP000323917"/>
    </source>
</evidence>
<dbReference type="KEGG" id="bgok:Pr1d_12570"/>
<dbReference type="Gene3D" id="3.30.700.10">
    <property type="entry name" value="Glycoprotein, Type 4 Pilin"/>
    <property type="match status" value="1"/>
</dbReference>
<dbReference type="NCBIfam" id="TIGR04294">
    <property type="entry name" value="pre_pil_HX9DG"/>
    <property type="match status" value="1"/>
</dbReference>
<keyword evidence="3" id="KW-1185">Reference proteome</keyword>
<dbReference type="InterPro" id="IPR012902">
    <property type="entry name" value="N_methyl_site"/>
</dbReference>
<dbReference type="RefSeq" id="WP_148072685.1">
    <property type="nucleotide sequence ID" value="NZ_CP042913.1"/>
</dbReference>
<feature type="domain" description="DUF1559" evidence="1">
    <location>
        <begin position="49"/>
        <end position="353"/>
    </location>
</feature>
<sequence>MIFSRLITSDPCKSRNRLFSYRPGFTLVELLVVIAIIGVLVALLLPAVQAAREAARRTQCQNNLKNIALAMMTYESARKTFPSPAYMVPNASAQNTLTDNILYTNWLIELLPQVEMANLYDRIDAEWNVASAADSRRITDPASKTPNDVEEIATEIPLFLCPSDNGSGNPFVGGINNLEWARGNYGLNAYQYWGNNENNKIASGDLGVSGSKLAEFLDYNVGMGPVGPEGYALKRISDGLSNTIMIGEMRVGLSPRDRRGVWAMGMCGSSFHCRHASDVLGAVNSCGGHDDDVQGAADIIADVGESTLRSQCMMPDSGVNSSGESVVRSVHVGGAFVAMADASVRFISDFIDSGNIVGGACIGCSSPNDILQQNFGIWQRLNVSTDGLSTGVIE</sequence>
<dbReference type="Pfam" id="PF07596">
    <property type="entry name" value="SBP_bac_10"/>
    <property type="match status" value="1"/>
</dbReference>
<reference evidence="2 3" key="1">
    <citation type="submission" date="2019-08" db="EMBL/GenBank/DDBJ databases">
        <title>Deep-cultivation of Planctomycetes and their phenomic and genomic characterization uncovers novel biology.</title>
        <authorList>
            <person name="Wiegand S."/>
            <person name="Jogler M."/>
            <person name="Boedeker C."/>
            <person name="Pinto D."/>
            <person name="Vollmers J."/>
            <person name="Rivas-Marin E."/>
            <person name="Kohn T."/>
            <person name="Peeters S.H."/>
            <person name="Heuer A."/>
            <person name="Rast P."/>
            <person name="Oberbeckmann S."/>
            <person name="Bunk B."/>
            <person name="Jeske O."/>
            <person name="Meyerdierks A."/>
            <person name="Storesund J.E."/>
            <person name="Kallscheuer N."/>
            <person name="Luecker S."/>
            <person name="Lage O.M."/>
            <person name="Pohl T."/>
            <person name="Merkel B.J."/>
            <person name="Hornburger P."/>
            <person name="Mueller R.-W."/>
            <person name="Bruemmer F."/>
            <person name="Labrenz M."/>
            <person name="Spormann A.M."/>
            <person name="Op den Camp H."/>
            <person name="Overmann J."/>
            <person name="Amann R."/>
            <person name="Jetten M.S.M."/>
            <person name="Mascher T."/>
            <person name="Medema M.H."/>
            <person name="Devos D.P."/>
            <person name="Kaster A.-K."/>
            <person name="Ovreas L."/>
            <person name="Rohde M."/>
            <person name="Galperin M.Y."/>
            <person name="Jogler C."/>
        </authorList>
    </citation>
    <scope>NUCLEOTIDE SEQUENCE [LARGE SCALE GENOMIC DNA]</scope>
    <source>
        <strain evidence="2 3">Pr1d</strain>
    </source>
</reference>
<dbReference type="InterPro" id="IPR011453">
    <property type="entry name" value="DUF1559"/>
</dbReference>
<protein>
    <submittedName>
        <fullName evidence="2">Type II secretion system protein G</fullName>
    </submittedName>
</protein>
<dbReference type="OrthoDB" id="275178at2"/>
<dbReference type="SUPFAM" id="SSF54523">
    <property type="entry name" value="Pili subunits"/>
    <property type="match status" value="1"/>
</dbReference>
<dbReference type="PANTHER" id="PTHR30093">
    <property type="entry name" value="GENERAL SECRETION PATHWAY PROTEIN G"/>
    <property type="match status" value="1"/>
</dbReference>
<dbReference type="Proteomes" id="UP000323917">
    <property type="component" value="Chromosome"/>
</dbReference>
<accession>A0A5B9QAR7</accession>
<dbReference type="EMBL" id="CP042913">
    <property type="protein sequence ID" value="QEG33986.1"/>
    <property type="molecule type" value="Genomic_DNA"/>
</dbReference>
<dbReference type="NCBIfam" id="TIGR02532">
    <property type="entry name" value="IV_pilin_GFxxxE"/>
    <property type="match status" value="1"/>
</dbReference>